<feature type="compositionally biased region" description="Basic and acidic residues" evidence="1">
    <location>
        <begin position="193"/>
        <end position="221"/>
    </location>
</feature>
<organism evidence="3 4">
    <name type="scientific">Scomber scombrus</name>
    <name type="common">Atlantic mackerel</name>
    <name type="synonym">Scomber vernalis</name>
    <dbReference type="NCBI Taxonomy" id="13677"/>
    <lineage>
        <taxon>Eukaryota</taxon>
        <taxon>Metazoa</taxon>
        <taxon>Chordata</taxon>
        <taxon>Craniata</taxon>
        <taxon>Vertebrata</taxon>
        <taxon>Euteleostomi</taxon>
        <taxon>Actinopterygii</taxon>
        <taxon>Neopterygii</taxon>
        <taxon>Teleostei</taxon>
        <taxon>Neoteleostei</taxon>
        <taxon>Acanthomorphata</taxon>
        <taxon>Pelagiaria</taxon>
        <taxon>Scombriformes</taxon>
        <taxon>Scombridae</taxon>
        <taxon>Scomber</taxon>
    </lineage>
</organism>
<feature type="domain" description="CARD" evidence="2">
    <location>
        <begin position="234"/>
        <end position="317"/>
    </location>
</feature>
<dbReference type="Pfam" id="PF00619">
    <property type="entry name" value="CARD"/>
    <property type="match status" value="1"/>
</dbReference>
<dbReference type="SUPFAM" id="SSF50249">
    <property type="entry name" value="Nucleic acid-binding proteins"/>
    <property type="match status" value="2"/>
</dbReference>
<feature type="region of interest" description="Disordered" evidence="1">
    <location>
        <begin position="422"/>
        <end position="464"/>
    </location>
</feature>
<evidence type="ECO:0000259" key="2">
    <source>
        <dbReference type="PROSITE" id="PS50209"/>
    </source>
</evidence>
<dbReference type="InterPro" id="IPR001315">
    <property type="entry name" value="CARD"/>
</dbReference>
<dbReference type="SUPFAM" id="SSF47986">
    <property type="entry name" value="DEATH domain"/>
    <property type="match status" value="1"/>
</dbReference>
<feature type="region of interest" description="Disordered" evidence="1">
    <location>
        <begin position="193"/>
        <end position="238"/>
    </location>
</feature>
<evidence type="ECO:0000313" key="3">
    <source>
        <dbReference type="EMBL" id="CAK6979178.1"/>
    </source>
</evidence>
<dbReference type="GO" id="GO:0042981">
    <property type="term" value="P:regulation of apoptotic process"/>
    <property type="evidence" value="ECO:0007669"/>
    <property type="project" value="InterPro"/>
</dbReference>
<dbReference type="InterPro" id="IPR004021">
    <property type="entry name" value="HIN200/IF120x"/>
</dbReference>
<dbReference type="Gene3D" id="2.40.50.140">
    <property type="entry name" value="Nucleic acid-binding proteins"/>
    <property type="match status" value="2"/>
</dbReference>
<keyword evidence="4" id="KW-1185">Reference proteome</keyword>
<sequence length="772" mass="88824">MSVNVSESEWKTALTSILEELDDQEYTKMLGCSCFDTIPKCTKTSKSREEMPQIIIQFLGVDGSISAINEAMLFIPRRDPAVQNKLRPFVGKLSIKQKEETKESEWKTALTSILEQLDEQEYNKMLFCSCFDTIPKRMKTSKFREEMPQIIIQFLGEDESISAIKEAMLFIPRRDPAVQNKLRPFVNKLSIKQEEETKGKKRKQESDQNSADKEPETEASPRSENLQRNLPAGGSVSAEETLRSVRTEFIDRVSKSNLDQLLDKLHHFGVINDGEMESIRTGTRADKARAVIDTVRGKGNEASSRFITVFYHESEKLKQSCCSWRRGQKMPKTLEEEWKSALAAILQELKQEQYDMLLERLSEIRQNQKAGKSREQMPQIIIEHHGLQGSISVIKDEMWDMPRRDPKVQDLLCPFVDKLENNHEKERERKKRKHVSDPVQEEQEEQRPAADELKRSRLDKEKNNQPWRKTIRYLKSNDQLDGSEAIVGKVMQKSGLRTYKTKDGNETVFFYVSVADDTDCIKMMVFGKHRYQDINEECSYMIRKLITDEKVVKVNKHSKVSETSAVEVPEELEMEARELICVESPVYSITEVKTLAEKDEVTVEGTVTEIYPVVETEVKAQQRTTKRQEFFLQEDKESISICMWGEDTEQIKDISVGDVVKVTNVKTSHYHSTVSLNSTGFTRILPIERAPVQKASIEIQAIQSTDPTQTFLEAVYNGLIDTFVVSTQLLASEFNLRLDSDFKKSLLNKMPFSADVEIQGRTINTFFFITKM</sequence>
<proteinExistence type="predicted"/>
<reference evidence="3 4" key="1">
    <citation type="submission" date="2024-01" db="EMBL/GenBank/DDBJ databases">
        <authorList>
            <person name="Alioto T."/>
            <person name="Alioto T."/>
            <person name="Gomez Garrido J."/>
        </authorList>
    </citation>
    <scope>NUCLEOTIDE SEQUENCE [LARGE SCALE GENOMIC DNA]</scope>
</reference>
<name>A0AAV1Q587_SCOSC</name>
<dbReference type="AlphaFoldDB" id="A0AAV1Q587"/>
<evidence type="ECO:0000313" key="4">
    <source>
        <dbReference type="Proteomes" id="UP001314229"/>
    </source>
</evidence>
<dbReference type="SMART" id="SM00114">
    <property type="entry name" value="CARD"/>
    <property type="match status" value="1"/>
</dbReference>
<dbReference type="EMBL" id="CAWUFR010000555">
    <property type="protein sequence ID" value="CAK6979178.1"/>
    <property type="molecule type" value="Genomic_DNA"/>
</dbReference>
<comment type="caution">
    <text evidence="3">The sequence shown here is derived from an EMBL/GenBank/DDBJ whole genome shotgun (WGS) entry which is preliminary data.</text>
</comment>
<gene>
    <name evidence="3" type="ORF">FSCOSCO3_A008453</name>
</gene>
<dbReference type="Pfam" id="PF02760">
    <property type="entry name" value="HIN"/>
    <property type="match status" value="1"/>
</dbReference>
<dbReference type="Gene3D" id="1.10.533.10">
    <property type="entry name" value="Death Domain, Fas"/>
    <property type="match status" value="1"/>
</dbReference>
<dbReference type="InterPro" id="IPR012340">
    <property type="entry name" value="NA-bd_OB-fold"/>
</dbReference>
<accession>A0AAV1Q587</accession>
<protein>
    <submittedName>
        <fullName evidence="3">Uncharacterized protein LOC128371748</fullName>
    </submittedName>
</protein>
<feature type="compositionally biased region" description="Basic and acidic residues" evidence="1">
    <location>
        <begin position="445"/>
        <end position="463"/>
    </location>
</feature>
<dbReference type="Proteomes" id="UP001314229">
    <property type="component" value="Unassembled WGS sequence"/>
</dbReference>
<dbReference type="InterPro" id="IPR011029">
    <property type="entry name" value="DEATH-like_dom_sf"/>
</dbReference>
<evidence type="ECO:0000256" key="1">
    <source>
        <dbReference type="SAM" id="MobiDB-lite"/>
    </source>
</evidence>
<dbReference type="PROSITE" id="PS50209">
    <property type="entry name" value="CARD"/>
    <property type="match status" value="1"/>
</dbReference>